<organism evidence="2 3">
    <name type="scientific">Amorphus orientalis</name>
    <dbReference type="NCBI Taxonomy" id="649198"/>
    <lineage>
        <taxon>Bacteria</taxon>
        <taxon>Pseudomonadati</taxon>
        <taxon>Pseudomonadota</taxon>
        <taxon>Alphaproteobacteria</taxon>
        <taxon>Hyphomicrobiales</taxon>
        <taxon>Amorphaceae</taxon>
        <taxon>Amorphus</taxon>
    </lineage>
</organism>
<feature type="compositionally biased region" description="Basic and acidic residues" evidence="1">
    <location>
        <begin position="33"/>
        <end position="53"/>
    </location>
</feature>
<evidence type="ECO:0000256" key="1">
    <source>
        <dbReference type="SAM" id="MobiDB-lite"/>
    </source>
</evidence>
<evidence type="ECO:0008006" key="4">
    <source>
        <dbReference type="Google" id="ProtNLM"/>
    </source>
</evidence>
<proteinExistence type="predicted"/>
<feature type="compositionally biased region" description="Acidic residues" evidence="1">
    <location>
        <begin position="54"/>
        <end position="63"/>
    </location>
</feature>
<gene>
    <name evidence="2" type="ORF">J2S73_000506</name>
</gene>
<dbReference type="Proteomes" id="UP001229244">
    <property type="component" value="Unassembled WGS sequence"/>
</dbReference>
<dbReference type="InterPro" id="IPR022254">
    <property type="entry name" value="DUF3775"/>
</dbReference>
<dbReference type="EMBL" id="JAUSUL010000001">
    <property type="protein sequence ID" value="MDQ0314069.1"/>
    <property type="molecule type" value="Genomic_DNA"/>
</dbReference>
<protein>
    <recommendedName>
        <fullName evidence="4">DUF3775 domain-containing protein</fullName>
    </recommendedName>
</protein>
<dbReference type="Pfam" id="PF12616">
    <property type="entry name" value="DUF3775"/>
    <property type="match status" value="1"/>
</dbReference>
<sequence>MAVELTISPDTIRSLVEKARTISAEVTDTYTDGGEHDTEFDPDTLERSHAHDGLEEEEEGNLTEEELKELIDDLNVDEAADLVAVTWIGRGDFEAAEFDQARTEAMERAEGSTSHYLMSMPLLADHLEAGLDALEL</sequence>
<name>A0AAE4ASK8_9HYPH</name>
<accession>A0AAE4ASK8</accession>
<evidence type="ECO:0000313" key="2">
    <source>
        <dbReference type="EMBL" id="MDQ0314069.1"/>
    </source>
</evidence>
<comment type="caution">
    <text evidence="2">The sequence shown here is derived from an EMBL/GenBank/DDBJ whole genome shotgun (WGS) entry which is preliminary data.</text>
</comment>
<dbReference type="RefSeq" id="WP_306883854.1">
    <property type="nucleotide sequence ID" value="NZ_JAUSUL010000001.1"/>
</dbReference>
<reference evidence="2" key="1">
    <citation type="submission" date="2023-07" db="EMBL/GenBank/DDBJ databases">
        <title>Genomic Encyclopedia of Type Strains, Phase IV (KMG-IV): sequencing the most valuable type-strain genomes for metagenomic binning, comparative biology and taxonomic classification.</title>
        <authorList>
            <person name="Goeker M."/>
        </authorList>
    </citation>
    <scope>NUCLEOTIDE SEQUENCE</scope>
    <source>
        <strain evidence="2">DSM 21202</strain>
    </source>
</reference>
<dbReference type="AlphaFoldDB" id="A0AAE4ASK8"/>
<keyword evidence="3" id="KW-1185">Reference proteome</keyword>
<evidence type="ECO:0000313" key="3">
    <source>
        <dbReference type="Proteomes" id="UP001229244"/>
    </source>
</evidence>
<feature type="region of interest" description="Disordered" evidence="1">
    <location>
        <begin position="28"/>
        <end position="63"/>
    </location>
</feature>